<dbReference type="AlphaFoldDB" id="A0A0B2DA42"/>
<protein>
    <submittedName>
        <fullName evidence="3">MSHA pilin protein MshA</fullName>
    </submittedName>
</protein>
<evidence type="ECO:0000313" key="2">
    <source>
        <dbReference type="EMBL" id="KHO65558.1"/>
    </source>
</evidence>
<dbReference type="EMBL" id="FTMC01000007">
    <property type="protein sequence ID" value="SIQ51617.1"/>
    <property type="molecule type" value="Genomic_DNA"/>
</dbReference>
<gene>
    <name evidence="2" type="ORF">PT85_05720</name>
    <name evidence="3" type="ORF">SAMN05421672_10758</name>
</gene>
<name>A0A0B2DA42_9PSED</name>
<reference evidence="2 4" key="1">
    <citation type="submission" date="2014-11" db="EMBL/GenBank/DDBJ databases">
        <title>Genome sequence of Pseudomonas tuomuerensis JCM 14085.</title>
        <authorList>
            <person name="Shin S.-K."/>
            <person name="Yi H."/>
        </authorList>
    </citation>
    <scope>NUCLEOTIDE SEQUENCE [LARGE SCALE GENOMIC DNA]</scope>
    <source>
        <strain evidence="2 4">JCM 14085</strain>
    </source>
</reference>
<dbReference type="Proteomes" id="UP000030980">
    <property type="component" value="Unassembled WGS sequence"/>
</dbReference>
<dbReference type="OrthoDB" id="5654254at2"/>
<feature type="transmembrane region" description="Helical" evidence="1">
    <location>
        <begin position="7"/>
        <end position="28"/>
    </location>
</feature>
<dbReference type="NCBIfam" id="TIGR02532">
    <property type="entry name" value="IV_pilin_GFxxxE"/>
    <property type="match status" value="1"/>
</dbReference>
<dbReference type="Pfam" id="PF07963">
    <property type="entry name" value="N_methyl"/>
    <property type="match status" value="1"/>
</dbReference>
<keyword evidence="1" id="KW-0472">Membrane</keyword>
<evidence type="ECO:0000256" key="1">
    <source>
        <dbReference type="SAM" id="Phobius"/>
    </source>
</evidence>
<dbReference type="STRING" id="706570.PT85_05720"/>
<dbReference type="RefSeq" id="WP_039560420.1">
    <property type="nucleotide sequence ID" value="NZ_FMUP01000001.1"/>
</dbReference>
<dbReference type="EMBL" id="JTAK01000002">
    <property type="protein sequence ID" value="KHO65558.1"/>
    <property type="molecule type" value="Genomic_DNA"/>
</dbReference>
<keyword evidence="1" id="KW-0812">Transmembrane</keyword>
<keyword evidence="1" id="KW-1133">Transmembrane helix</keyword>
<dbReference type="SUPFAM" id="SSF54523">
    <property type="entry name" value="Pili subunits"/>
    <property type="match status" value="1"/>
</dbReference>
<dbReference type="Gene3D" id="3.30.700.10">
    <property type="entry name" value="Glycoprotein, Type 4 Pilin"/>
    <property type="match status" value="1"/>
</dbReference>
<evidence type="ECO:0000313" key="4">
    <source>
        <dbReference type="Proteomes" id="UP000030980"/>
    </source>
</evidence>
<keyword evidence="4" id="KW-1185">Reference proteome</keyword>
<accession>A0A0B3BM57</accession>
<evidence type="ECO:0000313" key="5">
    <source>
        <dbReference type="Proteomes" id="UP000186079"/>
    </source>
</evidence>
<evidence type="ECO:0000313" key="3">
    <source>
        <dbReference type="EMBL" id="SIQ51617.1"/>
    </source>
</evidence>
<accession>A0A0B2DA42</accession>
<organism evidence="2 4">
    <name type="scientific">Pseudomonas flexibilis</name>
    <dbReference type="NCBI Taxonomy" id="706570"/>
    <lineage>
        <taxon>Bacteria</taxon>
        <taxon>Pseudomonadati</taxon>
        <taxon>Pseudomonadota</taxon>
        <taxon>Gammaproteobacteria</taxon>
        <taxon>Pseudomonadales</taxon>
        <taxon>Pseudomonadaceae</taxon>
        <taxon>Pseudomonas</taxon>
    </lineage>
</organism>
<dbReference type="InterPro" id="IPR012902">
    <property type="entry name" value="N_methyl_site"/>
</dbReference>
<dbReference type="InterPro" id="IPR045584">
    <property type="entry name" value="Pilin-like"/>
</dbReference>
<sequence>MKKQQSGFTLVELIMVIVVLGILAAFALPRFADFGGQARVAAVEGVAGSLRSAAAIAHAAELAGTGPVVLEGVTIAMVGGYPAATRAGIVAAAQVDGVEVSADAAGSAGVLYFAPNGGEATAASTCKVTYTAADTSTDPVTPASIAVDDDC</sequence>
<dbReference type="PROSITE" id="PS00409">
    <property type="entry name" value="PROKAR_NTER_METHYL"/>
    <property type="match status" value="1"/>
</dbReference>
<reference evidence="3 5" key="2">
    <citation type="submission" date="2017-01" db="EMBL/GenBank/DDBJ databases">
        <authorList>
            <person name="Mah S.A."/>
            <person name="Swanson W.J."/>
            <person name="Moy G.W."/>
            <person name="Vacquier V.D."/>
        </authorList>
    </citation>
    <scope>NUCLEOTIDE SEQUENCE [LARGE SCALE GENOMIC DNA]</scope>
    <source>
        <strain evidence="3 5">ATCC 29606</strain>
    </source>
</reference>
<dbReference type="Proteomes" id="UP000186079">
    <property type="component" value="Unassembled WGS sequence"/>
</dbReference>
<proteinExistence type="predicted"/>